<keyword evidence="7" id="KW-0408">Iron</keyword>
<dbReference type="InterPro" id="IPR006963">
    <property type="entry name" value="Mopterin_OxRdtase_4Fe-4S_dom"/>
</dbReference>
<dbReference type="PANTHER" id="PTHR43598:SF5">
    <property type="entry name" value="DMSO REDUCTASE CHAIN A"/>
    <property type="match status" value="1"/>
</dbReference>
<evidence type="ECO:0000313" key="12">
    <source>
        <dbReference type="Proteomes" id="UP000037507"/>
    </source>
</evidence>
<dbReference type="CDD" id="cd02783">
    <property type="entry name" value="MopB_CT_2"/>
    <property type="match status" value="1"/>
</dbReference>
<protein>
    <submittedName>
        <fullName evidence="11">Formate dehydrogenase</fullName>
    </submittedName>
</protein>
<name>A0A2T7UC18_9BURK</name>
<dbReference type="PROSITE" id="PS51669">
    <property type="entry name" value="4FE4S_MOW_BIS_MGD"/>
    <property type="match status" value="1"/>
</dbReference>
<dbReference type="OrthoDB" id="9815647at2"/>
<proteinExistence type="inferred from homology"/>
<sequence>MFKSLFSESPGLPLQDPLAEPNPTAQTTVKCTTCYMCACRCGIRVHLVEGDKGPEVRYIDGNPDHPLNQGVICAKGSAGIMKQYSPARLTQPLLRKPGSERGAGEFEPISWERAFDLLSERLAHIRATDPKKFALFTGRDQMQALTGLFARQFGTPNYAAHGGFCSVNMAAGMIYSVGGSFWEFGGPDLERSKLFVMLGTAEDHHSNPMKTALSKFKRAGGRFISINPVRTGYSAIADEWIPIKPGTDGALLMALLHELVRTDTLDHAFLKRFTNAPQLVVLDEGEREGLFAFDPDPAKGPPGDGRNPHNKLVFDRTSGRILNAYPEGIADGCDPALDAPPEGHYTLADGTRVVPAFALLRQRVLSCTPEWAQAITGIAADRIRLLAQELGHAALTQAFDLPIPWTDAWGKKHPTTQARPLAFHAMRGLAAHSNGFQTVRSLAVLMSLLGTIDAPGGFRHKAPYPRHIVPNYRAFNDPDMVKPNTPLNAAPLGFPASPEELAIHADGSPIRIDHAFSWEHPLSAHGMMHNVITNAVKGDPYRIDTLLLFMANMAWNSSMNTMAVRESLNRKDEQGEYMIPFLVVCDAFQSETVAFADLVLPDTTYLERHDTMSMLDRPISEFDGPVDSVRVPVLQPLGECKPFQEVLVELASRLKFPAFTTPEGGRKFKGYTDFIVNFEPQPGIGFLMGWRGENGDQHLRGAPNPKQWEAYAQNNCVFHYTLPENMHYMRNWNRDYLDFAKDKGWRQRNDPVQLAIYSDTLQSFRLAAQGKTKGRQPPEHLRERINTYFDPLPFWYAPLEDAAIDLKAFPLNAITQRPMAMYHSWDSQNAWLRQIHSHNYLHVHPSTAQAAGVADGGWAWVESHWGQVRCMLRYSEAVEPGTVWTWNAIGKGDGAWHLAPGSDEARKGFLLNHLISEELPLPQGAGAPAGAKVSNSDPITGQAGWYDVRVRIRPAEPEEAAQSFPQVDTMQPVPGVRGGVAQVMRFFAGKSKP</sequence>
<reference evidence="11" key="1">
    <citation type="submission" date="2017-04" db="EMBL/GenBank/DDBJ databases">
        <title>Unexpected and diverse lifestyles within the genus Limnohabitans.</title>
        <authorList>
            <person name="Kasalicky V."/>
            <person name="Mehrshad M."/>
            <person name="Andrei S.-A."/>
            <person name="Salcher M."/>
            <person name="Kratochvilova H."/>
            <person name="Simek K."/>
            <person name="Ghai R."/>
        </authorList>
    </citation>
    <scope>NUCLEOTIDE SEQUENCE [LARGE SCALE GENOMIC DNA]</scope>
    <source>
        <strain evidence="11">II-D5</strain>
    </source>
</reference>
<keyword evidence="4" id="KW-0004">4Fe-4S</keyword>
<dbReference type="InterPro" id="IPR009010">
    <property type="entry name" value="Asp_de-COase-like_dom_sf"/>
</dbReference>
<dbReference type="Gene3D" id="3.40.50.740">
    <property type="match status" value="1"/>
</dbReference>
<dbReference type="RefSeq" id="WP_053174201.1">
    <property type="nucleotide sequence ID" value="NZ_LFYT02000018.1"/>
</dbReference>
<dbReference type="AlphaFoldDB" id="A0A2T7UC18"/>
<dbReference type="InterPro" id="IPR017900">
    <property type="entry name" value="4Fe4S_Fe_S_CS"/>
</dbReference>
<dbReference type="InterPro" id="IPR006656">
    <property type="entry name" value="Mopterin_OxRdtase"/>
</dbReference>
<dbReference type="Proteomes" id="UP000037507">
    <property type="component" value="Unassembled WGS sequence"/>
</dbReference>
<keyword evidence="12" id="KW-1185">Reference proteome</keyword>
<evidence type="ECO:0000256" key="5">
    <source>
        <dbReference type="ARBA" id="ARBA00022723"/>
    </source>
</evidence>
<evidence type="ECO:0000256" key="4">
    <source>
        <dbReference type="ARBA" id="ARBA00022485"/>
    </source>
</evidence>
<evidence type="ECO:0000256" key="1">
    <source>
        <dbReference type="ARBA" id="ARBA00001966"/>
    </source>
</evidence>
<dbReference type="EMBL" id="LFYT02000018">
    <property type="protein sequence ID" value="PVE42194.1"/>
    <property type="molecule type" value="Genomic_DNA"/>
</dbReference>
<comment type="similarity">
    <text evidence="3">Belongs to the prokaryotic molybdopterin-containing oxidoreductase family.</text>
</comment>
<dbReference type="GO" id="GO:0051539">
    <property type="term" value="F:4 iron, 4 sulfur cluster binding"/>
    <property type="evidence" value="ECO:0007669"/>
    <property type="project" value="UniProtKB-KW"/>
</dbReference>
<evidence type="ECO:0000313" key="11">
    <source>
        <dbReference type="EMBL" id="PVE42194.1"/>
    </source>
</evidence>
<dbReference type="Pfam" id="PF01568">
    <property type="entry name" value="Molydop_binding"/>
    <property type="match status" value="1"/>
</dbReference>
<dbReference type="GO" id="GO:0043546">
    <property type="term" value="F:molybdopterin cofactor binding"/>
    <property type="evidence" value="ECO:0007669"/>
    <property type="project" value="InterPro"/>
</dbReference>
<dbReference type="SMART" id="SM00926">
    <property type="entry name" value="Molybdop_Fe4S4"/>
    <property type="match status" value="1"/>
</dbReference>
<evidence type="ECO:0000256" key="2">
    <source>
        <dbReference type="ARBA" id="ARBA00004196"/>
    </source>
</evidence>
<keyword evidence="6" id="KW-0560">Oxidoreductase</keyword>
<feature type="domain" description="4Fe-4S Mo/W bis-MGD-type" evidence="10">
    <location>
        <begin position="27"/>
        <end position="87"/>
    </location>
</feature>
<comment type="cofactor">
    <cofactor evidence="1">
        <name>[4Fe-4S] cluster</name>
        <dbReference type="ChEBI" id="CHEBI:49883"/>
    </cofactor>
</comment>
<dbReference type="Pfam" id="PF00384">
    <property type="entry name" value="Molybdopterin"/>
    <property type="match status" value="1"/>
</dbReference>
<dbReference type="GO" id="GO:0046872">
    <property type="term" value="F:metal ion binding"/>
    <property type="evidence" value="ECO:0007669"/>
    <property type="project" value="UniProtKB-KW"/>
</dbReference>
<dbReference type="GO" id="GO:0016491">
    <property type="term" value="F:oxidoreductase activity"/>
    <property type="evidence" value="ECO:0007669"/>
    <property type="project" value="UniProtKB-KW"/>
</dbReference>
<organism evidence="11 12">
    <name type="scientific">Limnohabitans planktonicus II-D5</name>
    <dbReference type="NCBI Taxonomy" id="1293045"/>
    <lineage>
        <taxon>Bacteria</taxon>
        <taxon>Pseudomonadati</taxon>
        <taxon>Pseudomonadota</taxon>
        <taxon>Betaproteobacteria</taxon>
        <taxon>Burkholderiales</taxon>
        <taxon>Comamonadaceae</taxon>
        <taxon>Limnohabitans</taxon>
    </lineage>
</organism>
<comment type="subcellular location">
    <subcellularLocation>
        <location evidence="2">Cell envelope</location>
    </subcellularLocation>
</comment>
<dbReference type="PROSITE" id="PS00198">
    <property type="entry name" value="4FE4S_FER_1"/>
    <property type="match status" value="1"/>
</dbReference>
<comment type="caution">
    <text evidence="11">The sequence shown here is derived from an EMBL/GenBank/DDBJ whole genome shotgun (WGS) entry which is preliminary data.</text>
</comment>
<dbReference type="Gene3D" id="3.30.200.210">
    <property type="match status" value="1"/>
</dbReference>
<dbReference type="PANTHER" id="PTHR43598">
    <property type="entry name" value="TUNGSTEN-CONTAINING FORMYLMETHANOFURAN DEHYDROGENASE 2 SUBUNIT B"/>
    <property type="match status" value="1"/>
</dbReference>
<dbReference type="STRING" id="1293045.H663_14245"/>
<dbReference type="Pfam" id="PF04879">
    <property type="entry name" value="Molybdop_Fe4S4"/>
    <property type="match status" value="1"/>
</dbReference>
<dbReference type="GO" id="GO:0030313">
    <property type="term" value="C:cell envelope"/>
    <property type="evidence" value="ECO:0007669"/>
    <property type="project" value="UniProtKB-SubCell"/>
</dbReference>
<keyword evidence="5" id="KW-0479">Metal-binding</keyword>
<evidence type="ECO:0000256" key="7">
    <source>
        <dbReference type="ARBA" id="ARBA00023004"/>
    </source>
</evidence>
<evidence type="ECO:0000256" key="8">
    <source>
        <dbReference type="ARBA" id="ARBA00023014"/>
    </source>
</evidence>
<evidence type="ECO:0000256" key="6">
    <source>
        <dbReference type="ARBA" id="ARBA00023002"/>
    </source>
</evidence>
<dbReference type="Gene3D" id="2.40.40.20">
    <property type="match status" value="1"/>
</dbReference>
<dbReference type="Gene3D" id="3.40.228.10">
    <property type="entry name" value="Dimethylsulfoxide Reductase, domain 2"/>
    <property type="match status" value="1"/>
</dbReference>
<dbReference type="InterPro" id="IPR006657">
    <property type="entry name" value="MoPterin_dinucl-bd_dom"/>
</dbReference>
<evidence type="ECO:0000256" key="3">
    <source>
        <dbReference type="ARBA" id="ARBA00010312"/>
    </source>
</evidence>
<evidence type="ECO:0000256" key="9">
    <source>
        <dbReference type="SAM" id="MobiDB-lite"/>
    </source>
</evidence>
<gene>
    <name evidence="11" type="ORF">H663_013630</name>
</gene>
<accession>A0A2T7UC18</accession>
<keyword evidence="8" id="KW-0411">Iron-sulfur</keyword>
<dbReference type="SUPFAM" id="SSF50692">
    <property type="entry name" value="ADC-like"/>
    <property type="match status" value="1"/>
</dbReference>
<evidence type="ECO:0000259" key="10">
    <source>
        <dbReference type="PROSITE" id="PS51669"/>
    </source>
</evidence>
<feature type="region of interest" description="Disordered" evidence="9">
    <location>
        <begin position="1"/>
        <end position="23"/>
    </location>
</feature>
<dbReference type="SUPFAM" id="SSF53706">
    <property type="entry name" value="Formate dehydrogenase/DMSO reductase, domains 1-3"/>
    <property type="match status" value="1"/>
</dbReference>